<evidence type="ECO:0000256" key="6">
    <source>
        <dbReference type="ARBA" id="ARBA00023136"/>
    </source>
</evidence>
<dbReference type="AlphaFoldDB" id="A0A3D8PKU3"/>
<keyword evidence="4 10" id="KW-0812">Transmembrane</keyword>
<dbReference type="Pfam" id="PF00015">
    <property type="entry name" value="MCPsignal"/>
    <property type="match status" value="1"/>
</dbReference>
<dbReference type="GO" id="GO:0005886">
    <property type="term" value="C:plasma membrane"/>
    <property type="evidence" value="ECO:0007669"/>
    <property type="project" value="UniProtKB-SubCell"/>
</dbReference>
<evidence type="ECO:0000256" key="3">
    <source>
        <dbReference type="ARBA" id="ARBA00022500"/>
    </source>
</evidence>
<dbReference type="SMART" id="SM00283">
    <property type="entry name" value="MA"/>
    <property type="match status" value="1"/>
</dbReference>
<evidence type="ECO:0000256" key="10">
    <source>
        <dbReference type="SAM" id="Phobius"/>
    </source>
</evidence>
<dbReference type="EMBL" id="PIOD01000016">
    <property type="protein sequence ID" value="RDW16726.1"/>
    <property type="molecule type" value="Genomic_DNA"/>
</dbReference>
<evidence type="ECO:0000256" key="5">
    <source>
        <dbReference type="ARBA" id="ARBA00022989"/>
    </source>
</evidence>
<keyword evidence="2" id="KW-1003">Cell membrane</keyword>
<keyword evidence="3" id="KW-0145">Chemotaxis</keyword>
<proteinExistence type="inferred from homology"/>
<dbReference type="InterPro" id="IPR003660">
    <property type="entry name" value="HAMP_dom"/>
</dbReference>
<dbReference type="Proteomes" id="UP000256520">
    <property type="component" value="Unassembled WGS sequence"/>
</dbReference>
<dbReference type="SUPFAM" id="SSF58104">
    <property type="entry name" value="Methyl-accepting chemotaxis protein (MCP) signaling domain"/>
    <property type="match status" value="1"/>
</dbReference>
<dbReference type="Pfam" id="PF02743">
    <property type="entry name" value="dCache_1"/>
    <property type="match status" value="1"/>
</dbReference>
<evidence type="ECO:0000256" key="1">
    <source>
        <dbReference type="ARBA" id="ARBA00004651"/>
    </source>
</evidence>
<evidence type="ECO:0000259" key="11">
    <source>
        <dbReference type="PROSITE" id="PS50111"/>
    </source>
</evidence>
<reference evidence="14" key="1">
    <citation type="submission" date="2017-11" db="EMBL/GenBank/DDBJ databases">
        <authorList>
            <person name="Zhu W."/>
        </authorList>
    </citation>
    <scope>NUCLEOTIDE SEQUENCE [LARGE SCALE GENOMIC DNA]</scope>
    <source>
        <strain evidence="14">CAU 1051</strain>
    </source>
</reference>
<keyword evidence="6 10" id="KW-0472">Membrane</keyword>
<dbReference type="CDD" id="cd12912">
    <property type="entry name" value="PDC2_MCP_like"/>
    <property type="match status" value="1"/>
</dbReference>
<dbReference type="PROSITE" id="PS50111">
    <property type="entry name" value="CHEMOTAXIS_TRANSDUC_2"/>
    <property type="match status" value="1"/>
</dbReference>
<keyword evidence="5 10" id="KW-1133">Transmembrane helix</keyword>
<evidence type="ECO:0000256" key="8">
    <source>
        <dbReference type="ARBA" id="ARBA00029447"/>
    </source>
</evidence>
<protein>
    <submittedName>
        <fullName evidence="13">Methyl-accepting chemotaxis protein</fullName>
    </submittedName>
</protein>
<organism evidence="13 14">
    <name type="scientific">Oceanobacillus chungangensis</name>
    <dbReference type="NCBI Taxonomy" id="1229152"/>
    <lineage>
        <taxon>Bacteria</taxon>
        <taxon>Bacillati</taxon>
        <taxon>Bacillota</taxon>
        <taxon>Bacilli</taxon>
        <taxon>Bacillales</taxon>
        <taxon>Bacillaceae</taxon>
        <taxon>Oceanobacillus</taxon>
    </lineage>
</organism>
<keyword evidence="14" id="KW-1185">Reference proteome</keyword>
<evidence type="ECO:0000256" key="7">
    <source>
        <dbReference type="ARBA" id="ARBA00023224"/>
    </source>
</evidence>
<dbReference type="SMART" id="SM00304">
    <property type="entry name" value="HAMP"/>
    <property type="match status" value="1"/>
</dbReference>
<evidence type="ECO:0000256" key="4">
    <source>
        <dbReference type="ARBA" id="ARBA00022692"/>
    </source>
</evidence>
<sequence>MRNERIVRVKGIKAKLIIYFSTLIVIGSCVLGIFVSIGARDAIITEAEIGLDAFSNEAAISTQAKVDIQIESLAVLAGTENVQSMDWENQRPELMKQVENGHFITLAIVNPDGEAHFVDGSTLQVGEENYVKSAFNGEANVSDLIVDEATKELTLMFSAPIERDGRIVGVLIGQRDGNTLSEIAEAIVYGENGYGFIVNTNGTVVGHPNREFVSEQFTPIEAAKNDSEVQSLGDLVNNMIKEKGGVGKYSFNGKDLYTGYATIEGTEWILGINADVEEVQSAIPTLLRNIVIVTIIILAVSIVIAYFIGNAITHPIISIIGHSKKIADLNLTENVPEALLKKKDEIGALSIALQTITDSLKEVISGISQSAEQVSASSEELTATSQTSAAASEEIAHAVQGIASGASEQARNTEEGSNKANILGELIENDQSYVKEVNSASQRVNKAVEEGLMEIQNLTNISSETSEATGKVHQGILKTNDSANKIGEASSVIANIAEQTNLLALNAAIEAARAGESGKGFSVVAEEIRKLAEQSANSTKYIANIVKELQNNSKSSVEIMESVSSILGKQEESMNVSKVKYTAINEAMKIAGKAVEKLNASSEETEKMKDEIFDALQNLAAIAQENAASTEEVSASIEEQSASMEEISRASEDLSNLAQNLQSIVMKFDV</sequence>
<comment type="caution">
    <text evidence="13">The sequence shown here is derived from an EMBL/GenBank/DDBJ whole genome shotgun (WGS) entry which is preliminary data.</text>
</comment>
<dbReference type="PROSITE" id="PS50885">
    <property type="entry name" value="HAMP"/>
    <property type="match status" value="1"/>
</dbReference>
<evidence type="ECO:0000313" key="14">
    <source>
        <dbReference type="Proteomes" id="UP000256520"/>
    </source>
</evidence>
<dbReference type="PANTHER" id="PTHR32089:SF112">
    <property type="entry name" value="LYSOZYME-LIKE PROTEIN-RELATED"/>
    <property type="match status" value="1"/>
</dbReference>
<comment type="subcellular location">
    <subcellularLocation>
        <location evidence="1">Cell membrane</location>
        <topology evidence="1">Multi-pass membrane protein</topology>
    </subcellularLocation>
</comment>
<feature type="domain" description="HAMP" evidence="12">
    <location>
        <begin position="310"/>
        <end position="365"/>
    </location>
</feature>
<evidence type="ECO:0000259" key="12">
    <source>
        <dbReference type="PROSITE" id="PS50885"/>
    </source>
</evidence>
<accession>A0A3D8PKU3</accession>
<gene>
    <name evidence="13" type="ORF">CWR45_13950</name>
</gene>
<feature type="transmembrane region" description="Helical" evidence="10">
    <location>
        <begin position="16"/>
        <end position="39"/>
    </location>
</feature>
<feature type="domain" description="Methyl-accepting transducer" evidence="11">
    <location>
        <begin position="384"/>
        <end position="655"/>
    </location>
</feature>
<feature type="transmembrane region" description="Helical" evidence="10">
    <location>
        <begin position="286"/>
        <end position="308"/>
    </location>
</feature>
<evidence type="ECO:0000256" key="9">
    <source>
        <dbReference type="PROSITE-ProRule" id="PRU00284"/>
    </source>
</evidence>
<evidence type="ECO:0000313" key="13">
    <source>
        <dbReference type="EMBL" id="RDW16726.1"/>
    </source>
</evidence>
<dbReference type="PANTHER" id="PTHR32089">
    <property type="entry name" value="METHYL-ACCEPTING CHEMOTAXIS PROTEIN MCPB"/>
    <property type="match status" value="1"/>
</dbReference>
<dbReference type="Gene3D" id="3.30.450.20">
    <property type="entry name" value="PAS domain"/>
    <property type="match status" value="1"/>
</dbReference>
<dbReference type="GO" id="GO:0006935">
    <property type="term" value="P:chemotaxis"/>
    <property type="evidence" value="ECO:0007669"/>
    <property type="project" value="UniProtKB-KW"/>
</dbReference>
<dbReference type="InterPro" id="IPR033479">
    <property type="entry name" value="dCache_1"/>
</dbReference>
<dbReference type="PROSITE" id="PS51257">
    <property type="entry name" value="PROKAR_LIPOPROTEIN"/>
    <property type="match status" value="1"/>
</dbReference>
<dbReference type="OrthoDB" id="597657at2"/>
<keyword evidence="7 9" id="KW-0807">Transducer</keyword>
<name>A0A3D8PKU3_9BACI</name>
<comment type="similarity">
    <text evidence="8">Belongs to the methyl-accepting chemotaxis (MCP) protein family.</text>
</comment>
<dbReference type="GO" id="GO:0007165">
    <property type="term" value="P:signal transduction"/>
    <property type="evidence" value="ECO:0007669"/>
    <property type="project" value="UniProtKB-KW"/>
</dbReference>
<dbReference type="Gene3D" id="1.10.287.950">
    <property type="entry name" value="Methyl-accepting chemotaxis protein"/>
    <property type="match status" value="1"/>
</dbReference>
<evidence type="ECO:0000256" key="2">
    <source>
        <dbReference type="ARBA" id="ARBA00022475"/>
    </source>
</evidence>
<dbReference type="CDD" id="cd06225">
    <property type="entry name" value="HAMP"/>
    <property type="match status" value="1"/>
</dbReference>
<dbReference type="InterPro" id="IPR004089">
    <property type="entry name" value="MCPsignal_dom"/>
</dbReference>
<dbReference type="Gene3D" id="6.10.340.10">
    <property type="match status" value="1"/>
</dbReference>